<dbReference type="SUPFAM" id="SSF56672">
    <property type="entry name" value="DNA/RNA polymerases"/>
    <property type="match status" value="1"/>
</dbReference>
<dbReference type="InterPro" id="IPR008042">
    <property type="entry name" value="Retrotrans_Pao"/>
</dbReference>
<dbReference type="InterPro" id="IPR012337">
    <property type="entry name" value="RNaseH-like_sf"/>
</dbReference>
<dbReference type="Pfam" id="PF05380">
    <property type="entry name" value="Peptidase_A17"/>
    <property type="match status" value="1"/>
</dbReference>
<dbReference type="PANTHER" id="PTHR47331">
    <property type="entry name" value="PHD-TYPE DOMAIN-CONTAINING PROTEIN"/>
    <property type="match status" value="1"/>
</dbReference>
<dbReference type="SUPFAM" id="SSF53098">
    <property type="entry name" value="Ribonuclease H-like"/>
    <property type="match status" value="1"/>
</dbReference>
<evidence type="ECO:0000259" key="1">
    <source>
        <dbReference type="Pfam" id="PF00078"/>
    </source>
</evidence>
<feature type="domain" description="Integrase zinc-binding" evidence="2">
    <location>
        <begin position="1322"/>
        <end position="1370"/>
    </location>
</feature>
<dbReference type="Pfam" id="PF03564">
    <property type="entry name" value="DUF1759"/>
    <property type="match status" value="1"/>
</dbReference>
<dbReference type="Pfam" id="PF00078">
    <property type="entry name" value="RVT_1"/>
    <property type="match status" value="1"/>
</dbReference>
<dbReference type="InterPro" id="IPR005312">
    <property type="entry name" value="DUF1759"/>
</dbReference>
<organism evidence="3">
    <name type="scientific">Xenopsylla cheopis</name>
    <name type="common">Oriental rat flea</name>
    <name type="synonym">Pulex cheopis</name>
    <dbReference type="NCBI Taxonomy" id="163159"/>
    <lineage>
        <taxon>Eukaryota</taxon>
        <taxon>Metazoa</taxon>
        <taxon>Ecdysozoa</taxon>
        <taxon>Arthropoda</taxon>
        <taxon>Hexapoda</taxon>
        <taxon>Insecta</taxon>
        <taxon>Pterygota</taxon>
        <taxon>Neoptera</taxon>
        <taxon>Endopterygota</taxon>
        <taxon>Siphonaptera</taxon>
        <taxon>Pulicidae</taxon>
        <taxon>Xenopsyllinae</taxon>
        <taxon>Xenopsylla</taxon>
    </lineage>
</organism>
<dbReference type="GO" id="GO:0071897">
    <property type="term" value="P:DNA biosynthetic process"/>
    <property type="evidence" value="ECO:0007669"/>
    <property type="project" value="UniProtKB-ARBA"/>
</dbReference>
<dbReference type="InterPro" id="IPR043502">
    <property type="entry name" value="DNA/RNA_pol_sf"/>
</dbReference>
<accession>A0A6M2DPC6</accession>
<reference evidence="3" key="1">
    <citation type="submission" date="2020-03" db="EMBL/GenBank/DDBJ databases">
        <title>Transcriptomic Profiling of the Digestive Tract of the Rat Flea, Xenopsylla cheopis, Following Blood Feeding and Infection with Yersinia pestis.</title>
        <authorList>
            <person name="Bland D.M."/>
            <person name="Martens C.A."/>
            <person name="Virtaneva K."/>
            <person name="Kanakabandi K."/>
            <person name="Long D."/>
            <person name="Rosenke R."/>
            <person name="Saturday G.A."/>
            <person name="Hoyt F.H."/>
            <person name="Bruno D.P."/>
            <person name="Ribeiro J.M.C."/>
            <person name="Hinnebusch J."/>
        </authorList>
    </citation>
    <scope>NUCLEOTIDE SEQUENCE</scope>
</reference>
<protein>
    <submittedName>
        <fullName evidence="3">Putative bel12 ag transposon polyprotein</fullName>
    </submittedName>
</protein>
<sequence>MPKAANTSAEIARLIAKREMYFSIIQKTYDLSKTIEDALCLKEFRKHLYLVENSRDQFIKLTDEINRLSIQDTADFIPDYGAVVSLEQLYAEIKYIESTIVDEKKIRSVDKCENSIPNPKSHLPAIAIPKFSGDIQKWPLFYETFKTLIHENPEIDQTSKYHYLVGALDGPVLNIFNTILPTTQNYFVLWDALITKYQNNRYLAVKYFKQLISFKTINSSQLHVLLERFDTAVKALNQLNIPNMYDFLITSLALSKLESNLQEKFETYFKGEYPTYQELIDFLHKSQKIHDHVYDTRDKTSSRTRDTTHSFLTNNISFRSCFLCKEKHNFFNCSKFIKMNVDEKWSTVKRLNLCSNCLGHKKNISCKSKKTCYFCQKRHHTLLHSQTKVNDSSNQNNVKEVKDSSNNLCVINQTRLSHSINLMPTANVYVNSKDNKINPLRVIIDTASDRNFVTESFCRSAFIEIIPVNAQVMSIGNATQKITGIVNFNITSNDGSFQMAICAYVVREIVKPQPSVKIPFHSIHQFLTLHLADNKFFVSQKVDGIFGSDVFNAIILSNHIKNPDSPIALDTKLGYVIMGSIPNISSQNSEITNLCTMTDDSLSRQMAKFLELEDIPEMNSLQNDYCEQFYTSTTMRDSDGRYIVALPFNSNANLNSRKSFEQAYKRLCLLERKFNKQPDFHKQYSDVVQDYLRQNHMSFRNYVNNHNIEDGYYIPHFAVFKESSSTPLRIVFDASAKNTEFSSLNDQLYSGPKLQLDISTILLNFRYGKIALIGDIKQMYRNIWIRDQDKRFQKILWRFSQKDPIGIYELNTVTFGITSSPFHALRTVKQLAQDECSRYPLITKTIYNDIYIDDIVTSTDSLKSAKELYSQLSSLFRSGGFELCKWTSNDSALCEHFESTRNTQINFSQTNHELTASVKVLGLRWDPAQDCFQFNINLSHQTWTKRKILSVIARIWDPLGFISPIIIKIKMIMKEIWLLKINWDDSLPPTIISAWLAVYDQLSELSNLTIPRFVGTQERVHCSLLGFADSSEKAYGAVVYIKPVNDDRYYLLMSKSKITPIKIQTLARLELCAAHLLAKLLAFIINSNNHSLNINHIYNFSDSMIVLHWLSGPIQRWKSFVANKVTKIHELIPSAQWFHISSESNIADCVSRGLLPKAFLKNNNWFHGPSWLNFPMNHWPISSALDPLPNLPEEKVNTLIVKSAIQQINPLYDVTQKFSGWNKLVKTFAYILKFCKIITKQKQFSTSDLRQAEITIIRLVQEHHFSNELKLLKTGSSCSKPFRRLNLVLDSNYCLRVQGRLGLEIKENPLLLPKKDQVVNCLIDYYHIKNLHTGSNIVLSLLRQKYWILAARSLIRNRLHKCITCFRNNPKPSFPFMGNLPAPRIKASRAFLNVGVDYAGPFHISMSHHRGARTYKAYICLFICLATKAVHLELASDLTSDTFLDCLKRFLARRGPIECIYSDCGTNFVGARNTLNSLFHLLNSEEYKRALQ</sequence>
<name>A0A6M2DPC6_XENCH</name>
<proteinExistence type="predicted"/>
<dbReference type="GO" id="GO:0003676">
    <property type="term" value="F:nucleic acid binding"/>
    <property type="evidence" value="ECO:0007669"/>
    <property type="project" value="InterPro"/>
</dbReference>
<dbReference type="GO" id="GO:0042575">
    <property type="term" value="C:DNA polymerase complex"/>
    <property type="evidence" value="ECO:0007669"/>
    <property type="project" value="UniProtKB-ARBA"/>
</dbReference>
<dbReference type="InterPro" id="IPR000477">
    <property type="entry name" value="RT_dom"/>
</dbReference>
<dbReference type="Pfam" id="PF17921">
    <property type="entry name" value="Integrase_H2C2"/>
    <property type="match status" value="1"/>
</dbReference>
<evidence type="ECO:0000313" key="3">
    <source>
        <dbReference type="EMBL" id="NOV48122.1"/>
    </source>
</evidence>
<dbReference type="EMBL" id="GIIL01004396">
    <property type="protein sequence ID" value="NOV48122.1"/>
    <property type="molecule type" value="Transcribed_RNA"/>
</dbReference>
<dbReference type="InterPro" id="IPR041588">
    <property type="entry name" value="Integrase_H2C2"/>
</dbReference>
<dbReference type="PANTHER" id="PTHR47331:SF4">
    <property type="entry name" value="PEPTIDASE S1 DOMAIN-CONTAINING PROTEIN"/>
    <property type="match status" value="1"/>
</dbReference>
<dbReference type="InterPro" id="IPR036397">
    <property type="entry name" value="RNaseH_sf"/>
</dbReference>
<dbReference type="Gene3D" id="3.30.420.10">
    <property type="entry name" value="Ribonuclease H-like superfamily/Ribonuclease H"/>
    <property type="match status" value="1"/>
</dbReference>
<evidence type="ECO:0000259" key="2">
    <source>
        <dbReference type="Pfam" id="PF17921"/>
    </source>
</evidence>
<feature type="domain" description="Reverse transcriptase" evidence="1">
    <location>
        <begin position="767"/>
        <end position="883"/>
    </location>
</feature>